<evidence type="ECO:0000313" key="2">
    <source>
        <dbReference type="EMBL" id="MBE9114739.1"/>
    </source>
</evidence>
<evidence type="ECO:0000256" key="1">
    <source>
        <dbReference type="SAM" id="Phobius"/>
    </source>
</evidence>
<feature type="transmembrane region" description="Helical" evidence="1">
    <location>
        <begin position="29"/>
        <end position="48"/>
    </location>
</feature>
<keyword evidence="1" id="KW-0812">Transmembrane</keyword>
<reference evidence="2" key="1">
    <citation type="submission" date="2020-10" db="EMBL/GenBank/DDBJ databases">
        <authorList>
            <person name="Castelo-Branco R."/>
            <person name="Eusebio N."/>
            <person name="Adriana R."/>
            <person name="Vieira A."/>
            <person name="Brugerolle De Fraissinette N."/>
            <person name="Rezende De Castro R."/>
            <person name="Schneider M.P."/>
            <person name="Vasconcelos V."/>
            <person name="Leao P.N."/>
        </authorList>
    </citation>
    <scope>NUCLEOTIDE SEQUENCE</scope>
    <source>
        <strain evidence="2">LEGE 07157</strain>
    </source>
</reference>
<gene>
    <name evidence="2" type="ORF">IQ249_02400</name>
</gene>
<keyword evidence="1" id="KW-1133">Transmembrane helix</keyword>
<accession>A0A8J7B6S2</accession>
<protein>
    <submittedName>
        <fullName evidence="2">Uncharacterized protein</fullName>
    </submittedName>
</protein>
<keyword evidence="1" id="KW-0472">Membrane</keyword>
<dbReference type="RefSeq" id="WP_194027835.1">
    <property type="nucleotide sequence ID" value="NZ_JADEWZ010000003.1"/>
</dbReference>
<dbReference type="Proteomes" id="UP000654482">
    <property type="component" value="Unassembled WGS sequence"/>
</dbReference>
<proteinExistence type="predicted"/>
<dbReference type="EMBL" id="JADEWZ010000003">
    <property type="protein sequence ID" value="MBE9114739.1"/>
    <property type="molecule type" value="Genomic_DNA"/>
</dbReference>
<keyword evidence="3" id="KW-1185">Reference proteome</keyword>
<comment type="caution">
    <text evidence="2">The sequence shown here is derived from an EMBL/GenBank/DDBJ whole genome shotgun (WGS) entry which is preliminary data.</text>
</comment>
<evidence type="ECO:0000313" key="3">
    <source>
        <dbReference type="Proteomes" id="UP000654482"/>
    </source>
</evidence>
<dbReference type="AlphaFoldDB" id="A0A8J7B6S2"/>
<name>A0A8J7B6S2_9CYAN</name>
<organism evidence="2 3">
    <name type="scientific">Lusitaniella coriacea LEGE 07157</name>
    <dbReference type="NCBI Taxonomy" id="945747"/>
    <lineage>
        <taxon>Bacteria</taxon>
        <taxon>Bacillati</taxon>
        <taxon>Cyanobacteriota</taxon>
        <taxon>Cyanophyceae</taxon>
        <taxon>Spirulinales</taxon>
        <taxon>Lusitaniellaceae</taxon>
        <taxon>Lusitaniella</taxon>
    </lineage>
</organism>
<sequence>MFNLIVLITALLIAWLVFTGLVNILKASVKTALSVAVIVLIAQIVLGVRPQELWQQLVQFGQILQQLFFGNG</sequence>